<accession>S7ZT93</accession>
<evidence type="ECO:0000313" key="2">
    <source>
        <dbReference type="Proteomes" id="UP000019376"/>
    </source>
</evidence>
<organism evidence="1 2">
    <name type="scientific">Penicillium oxalicum (strain 114-2 / CGMCC 5302)</name>
    <name type="common">Penicillium decumbens</name>
    <dbReference type="NCBI Taxonomy" id="933388"/>
    <lineage>
        <taxon>Eukaryota</taxon>
        <taxon>Fungi</taxon>
        <taxon>Dikarya</taxon>
        <taxon>Ascomycota</taxon>
        <taxon>Pezizomycotina</taxon>
        <taxon>Eurotiomycetes</taxon>
        <taxon>Eurotiomycetidae</taxon>
        <taxon>Eurotiales</taxon>
        <taxon>Aspergillaceae</taxon>
        <taxon>Penicillium</taxon>
    </lineage>
</organism>
<reference evidence="1 2" key="1">
    <citation type="journal article" date="2013" name="PLoS ONE">
        <title>Genomic and secretomic analyses reveal unique features of the lignocellulolytic enzyme system of Penicillium decumbens.</title>
        <authorList>
            <person name="Liu G."/>
            <person name="Zhang L."/>
            <person name="Wei X."/>
            <person name="Zou G."/>
            <person name="Qin Y."/>
            <person name="Ma L."/>
            <person name="Li J."/>
            <person name="Zheng H."/>
            <person name="Wang S."/>
            <person name="Wang C."/>
            <person name="Xun L."/>
            <person name="Zhao G.-P."/>
            <person name="Zhou Z."/>
            <person name="Qu Y."/>
        </authorList>
    </citation>
    <scope>NUCLEOTIDE SEQUENCE [LARGE SCALE GENOMIC DNA]</scope>
    <source>
        <strain evidence="2">114-2 / CGMCC 5302</strain>
    </source>
</reference>
<gene>
    <name evidence="1" type="ORF">PDE_08877</name>
</gene>
<dbReference type="EMBL" id="KB644415">
    <property type="protein sequence ID" value="EPS33915.1"/>
    <property type="molecule type" value="Genomic_DNA"/>
</dbReference>
<evidence type="ECO:0000313" key="1">
    <source>
        <dbReference type="EMBL" id="EPS33915.1"/>
    </source>
</evidence>
<sequence>MAPGCAGDQTALEPRADHKYSTLATYPIQSPLPYPTSILDSETAWIQAWNLQETYSTDHEPRGRGLRTPEA</sequence>
<dbReference type="AlphaFoldDB" id="S7ZT93"/>
<name>S7ZT93_PENO1</name>
<dbReference type="HOGENOM" id="CLU_2740856_0_0_1"/>
<dbReference type="Proteomes" id="UP000019376">
    <property type="component" value="Unassembled WGS sequence"/>
</dbReference>
<keyword evidence="2" id="KW-1185">Reference proteome</keyword>
<proteinExistence type="predicted"/>
<protein>
    <submittedName>
        <fullName evidence="1">Uncharacterized protein</fullName>
    </submittedName>
</protein>